<evidence type="ECO:0000313" key="3">
    <source>
        <dbReference type="Proteomes" id="UP001152795"/>
    </source>
</evidence>
<dbReference type="PANTHER" id="PTHR10696">
    <property type="entry name" value="GAMMA-BUTYROBETAINE HYDROXYLASE-RELATED"/>
    <property type="match status" value="1"/>
</dbReference>
<dbReference type="PANTHER" id="PTHR10696:SF33">
    <property type="entry name" value="GAMMA-BUTYROBETAINE DIOXYGENASE"/>
    <property type="match status" value="1"/>
</dbReference>
<feature type="domain" description="TauD/TfdA-like" evidence="1">
    <location>
        <begin position="17"/>
        <end position="71"/>
    </location>
</feature>
<evidence type="ECO:0000313" key="2">
    <source>
        <dbReference type="EMBL" id="CAB4037829.1"/>
    </source>
</evidence>
<dbReference type="Proteomes" id="UP001152795">
    <property type="component" value="Unassembled WGS sequence"/>
</dbReference>
<dbReference type="GO" id="GO:0051213">
    <property type="term" value="F:dioxygenase activity"/>
    <property type="evidence" value="ECO:0007669"/>
    <property type="project" value="UniProtKB-KW"/>
</dbReference>
<sequence length="118" mass="14145">MKQLCYSDEFRHNDMPLEPKLMKFFYKAYFRYSQLLADKKTSFRHKAKPGDIMTVNNHRILHGRSEFKDRSNNVRLLELGYFDLDCVYSKIQILAEKQGVPSPIDWLSSDNFKQFQRM</sequence>
<dbReference type="InterPro" id="IPR042098">
    <property type="entry name" value="TauD-like_sf"/>
</dbReference>
<gene>
    <name evidence="2" type="ORF">PACLA_8A077005</name>
</gene>
<protein>
    <submittedName>
        <fullName evidence="2">Gamma-butyrobetaine dioxygenase-like</fullName>
    </submittedName>
</protein>
<dbReference type="InterPro" id="IPR050411">
    <property type="entry name" value="AlphaKG_dependent_hydroxylases"/>
</dbReference>
<reference evidence="2" key="1">
    <citation type="submission" date="2020-04" db="EMBL/GenBank/DDBJ databases">
        <authorList>
            <person name="Alioto T."/>
            <person name="Alioto T."/>
            <person name="Gomez Garrido J."/>
        </authorList>
    </citation>
    <scope>NUCLEOTIDE SEQUENCE</scope>
    <source>
        <strain evidence="2">A484AB</strain>
    </source>
</reference>
<dbReference type="AlphaFoldDB" id="A0A6S7LQB7"/>
<dbReference type="OrthoDB" id="406634at2759"/>
<keyword evidence="2" id="KW-0560">Oxidoreductase</keyword>
<evidence type="ECO:0000259" key="1">
    <source>
        <dbReference type="Pfam" id="PF02668"/>
    </source>
</evidence>
<accession>A0A6S7LQB7</accession>
<keyword evidence="3" id="KW-1185">Reference proteome</keyword>
<dbReference type="SUPFAM" id="SSF51197">
    <property type="entry name" value="Clavaminate synthase-like"/>
    <property type="match status" value="1"/>
</dbReference>
<dbReference type="Gene3D" id="3.60.130.10">
    <property type="entry name" value="Clavaminate synthase-like"/>
    <property type="match status" value="1"/>
</dbReference>
<dbReference type="EMBL" id="CACRXK020023513">
    <property type="protein sequence ID" value="CAB4037829.1"/>
    <property type="molecule type" value="Genomic_DNA"/>
</dbReference>
<organism evidence="2 3">
    <name type="scientific">Paramuricea clavata</name>
    <name type="common">Red gorgonian</name>
    <name type="synonym">Violescent sea-whip</name>
    <dbReference type="NCBI Taxonomy" id="317549"/>
    <lineage>
        <taxon>Eukaryota</taxon>
        <taxon>Metazoa</taxon>
        <taxon>Cnidaria</taxon>
        <taxon>Anthozoa</taxon>
        <taxon>Octocorallia</taxon>
        <taxon>Malacalcyonacea</taxon>
        <taxon>Plexauridae</taxon>
        <taxon>Paramuricea</taxon>
    </lineage>
</organism>
<keyword evidence="2" id="KW-0223">Dioxygenase</keyword>
<name>A0A6S7LQB7_PARCT</name>
<comment type="caution">
    <text evidence="2">The sequence shown here is derived from an EMBL/GenBank/DDBJ whole genome shotgun (WGS) entry which is preliminary data.</text>
</comment>
<dbReference type="InterPro" id="IPR003819">
    <property type="entry name" value="TauD/TfdA-like"/>
</dbReference>
<proteinExistence type="predicted"/>
<dbReference type="GO" id="GO:0045329">
    <property type="term" value="P:carnitine biosynthetic process"/>
    <property type="evidence" value="ECO:0007669"/>
    <property type="project" value="TreeGrafter"/>
</dbReference>
<dbReference type="Pfam" id="PF02668">
    <property type="entry name" value="TauD"/>
    <property type="match status" value="1"/>
</dbReference>
<dbReference type="GO" id="GO:0005739">
    <property type="term" value="C:mitochondrion"/>
    <property type="evidence" value="ECO:0007669"/>
    <property type="project" value="TreeGrafter"/>
</dbReference>